<dbReference type="EMBL" id="CP002558">
    <property type="protein sequence ID" value="AEE26921.1"/>
    <property type="molecule type" value="Genomic_DNA"/>
</dbReference>
<reference evidence="2" key="1">
    <citation type="journal article" date="2011" name="Appl. Environ. Microbiol.">
        <title>Common ancestry and novel genetic traits of Francisella novicida-like isolates from North America and Australia as revealed by comparative genomic analyses.</title>
        <authorList>
            <person name="Siddaramappa S."/>
            <person name="Challacombe J.F."/>
            <person name="Petersen J.M."/>
            <person name="Pillai S."/>
            <person name="Hogg G."/>
            <person name="Kuske C.R."/>
        </authorList>
    </citation>
    <scope>NUCLEOTIDE SEQUENCE [LARGE SCALE GENOMIC DNA]</scope>
    <source>
        <strain evidence="2">3523</strain>
    </source>
</reference>
<dbReference type="HOGENOM" id="CLU_3310178_0_0_6"/>
<evidence type="ECO:0000313" key="2">
    <source>
        <dbReference type="Proteomes" id="UP000008303"/>
    </source>
</evidence>
<dbReference type="KEGG" id="fcn:FN3523_1618"/>
<sequence length="39" mass="4260">MILFTDEVDIAAIVAATPKSWTDVSHIDTKNVIVNKVCT</sequence>
<accession>F4BHH7</accession>
<dbReference type="Proteomes" id="UP000008303">
    <property type="component" value="Chromosome"/>
</dbReference>
<dbReference type="AlphaFoldDB" id="F4BHH7"/>
<gene>
    <name evidence="1" type="ordered locus">FN3523_1618</name>
</gene>
<evidence type="ECO:0000313" key="1">
    <source>
        <dbReference type="EMBL" id="AEE26921.1"/>
    </source>
</evidence>
<proteinExistence type="predicted"/>
<protein>
    <submittedName>
        <fullName evidence="1">Uncharacterized protein</fullName>
    </submittedName>
</protein>
<organism evidence="1 2">
    <name type="scientific">Francisella hispaniensis</name>
    <dbReference type="NCBI Taxonomy" id="622488"/>
    <lineage>
        <taxon>Bacteria</taxon>
        <taxon>Pseudomonadati</taxon>
        <taxon>Pseudomonadota</taxon>
        <taxon>Gammaproteobacteria</taxon>
        <taxon>Thiotrichales</taxon>
        <taxon>Francisellaceae</taxon>
        <taxon>Francisella</taxon>
    </lineage>
</organism>
<name>F4BHH7_9GAMM</name>